<dbReference type="InterPro" id="IPR012837">
    <property type="entry name" value="NrdG"/>
</dbReference>
<keyword evidence="6" id="KW-0004">4Fe-4S</keyword>
<keyword evidence="10" id="KW-0408">Iron</keyword>
<dbReference type="Pfam" id="PF13353">
    <property type="entry name" value="Fer4_12"/>
    <property type="match status" value="1"/>
</dbReference>
<feature type="domain" description="Radical SAM core" evidence="14">
    <location>
        <begin position="16"/>
        <end position="167"/>
    </location>
</feature>
<dbReference type="InterPro" id="IPR034457">
    <property type="entry name" value="Organic_radical-activating"/>
</dbReference>
<evidence type="ECO:0000256" key="9">
    <source>
        <dbReference type="ARBA" id="ARBA00023002"/>
    </source>
</evidence>
<dbReference type="NCBIfam" id="TIGR02491">
    <property type="entry name" value="NrdG"/>
    <property type="match status" value="1"/>
</dbReference>
<comment type="subunit">
    <text evidence="4">Monomer.</text>
</comment>
<dbReference type="HOGENOM" id="CLU_089926_0_0_7"/>
<name>E5Y316_BILW3</name>
<dbReference type="AlphaFoldDB" id="E5Y316"/>
<evidence type="ECO:0000259" key="14">
    <source>
        <dbReference type="PROSITE" id="PS51918"/>
    </source>
</evidence>
<dbReference type="SFLD" id="SFLDG01063">
    <property type="entry name" value="activating_enzymes__group_1"/>
    <property type="match status" value="1"/>
</dbReference>
<evidence type="ECO:0000256" key="5">
    <source>
        <dbReference type="ARBA" id="ARBA00014281"/>
    </source>
</evidence>
<dbReference type="CDD" id="cd01335">
    <property type="entry name" value="Radical_SAM"/>
    <property type="match status" value="1"/>
</dbReference>
<dbReference type="RefSeq" id="WP_005024785.1">
    <property type="nucleotide sequence ID" value="NZ_KE150239.1"/>
</dbReference>
<evidence type="ECO:0000256" key="11">
    <source>
        <dbReference type="ARBA" id="ARBA00023014"/>
    </source>
</evidence>
<dbReference type="InterPro" id="IPR007197">
    <property type="entry name" value="rSAM"/>
</dbReference>
<dbReference type="PIRSF" id="PIRSF000368">
    <property type="entry name" value="NrdG"/>
    <property type="match status" value="1"/>
</dbReference>
<comment type="caution">
    <text evidence="15">The sequence shown here is derived from an EMBL/GenBank/DDBJ whole genome shotgun (WGS) entry which is preliminary data.</text>
</comment>
<comment type="cofactor">
    <cofactor evidence="1">
        <name>[4Fe-4S] cluster</name>
        <dbReference type="ChEBI" id="CHEBI:49883"/>
    </cofactor>
</comment>
<dbReference type="GO" id="GO:0046872">
    <property type="term" value="F:metal ion binding"/>
    <property type="evidence" value="ECO:0007669"/>
    <property type="project" value="UniProtKB-KW"/>
</dbReference>
<reference evidence="15 16" key="1">
    <citation type="submission" date="2010-10" db="EMBL/GenBank/DDBJ databases">
        <authorList>
            <consortium name="The Broad Institute Genome Sequencing Platform"/>
            <person name="Ward D."/>
            <person name="Earl A."/>
            <person name="Feldgarden M."/>
            <person name="Young S.K."/>
            <person name="Gargeya S."/>
            <person name="Zeng Q."/>
            <person name="Alvarado L."/>
            <person name="Berlin A."/>
            <person name="Bochicchio J."/>
            <person name="Chapman S.B."/>
            <person name="Chen Z."/>
            <person name="Freedman E."/>
            <person name="Gellesch M."/>
            <person name="Goldberg J."/>
            <person name="Griggs A."/>
            <person name="Gujja S."/>
            <person name="Heilman E."/>
            <person name="Heiman D."/>
            <person name="Howarth C."/>
            <person name="Mehta T."/>
            <person name="Neiman D."/>
            <person name="Pearson M."/>
            <person name="Roberts A."/>
            <person name="Saif S."/>
            <person name="Shea T."/>
            <person name="Shenoy N."/>
            <person name="Sisk P."/>
            <person name="Stolte C."/>
            <person name="Sykes S."/>
            <person name="White J."/>
            <person name="Yandava C."/>
            <person name="Allen-Vercoe E."/>
            <person name="Sibley C."/>
            <person name="Ambrose C.E."/>
            <person name="Strauss J."/>
            <person name="Daigneault M."/>
            <person name="Haas B."/>
            <person name="Nusbaum C."/>
            <person name="Birren B."/>
        </authorList>
    </citation>
    <scope>NUCLEOTIDE SEQUENCE [LARGE SCALE GENOMIC DNA]</scope>
    <source>
        <strain evidence="15 16">3_1_6</strain>
    </source>
</reference>
<dbReference type="PANTHER" id="PTHR30352:SF2">
    <property type="entry name" value="ANAEROBIC RIBONUCLEOSIDE-TRIPHOSPHATE REDUCTASE-ACTIVATING PROTEIN"/>
    <property type="match status" value="1"/>
</dbReference>
<dbReference type="InterPro" id="IPR001989">
    <property type="entry name" value="Radical_activat_CS"/>
</dbReference>
<evidence type="ECO:0000256" key="3">
    <source>
        <dbReference type="ARBA" id="ARBA00009777"/>
    </source>
</evidence>
<evidence type="ECO:0000256" key="13">
    <source>
        <dbReference type="PIRNR" id="PIRNR000368"/>
    </source>
</evidence>
<proteinExistence type="inferred from homology"/>
<evidence type="ECO:0000256" key="12">
    <source>
        <dbReference type="ARBA" id="ARBA00047365"/>
    </source>
</evidence>
<organism evidence="15 16">
    <name type="scientific">Bilophila wadsworthia (strain 3_1_6)</name>
    <dbReference type="NCBI Taxonomy" id="563192"/>
    <lineage>
        <taxon>Bacteria</taxon>
        <taxon>Pseudomonadati</taxon>
        <taxon>Thermodesulfobacteriota</taxon>
        <taxon>Desulfovibrionia</taxon>
        <taxon>Desulfovibrionales</taxon>
        <taxon>Desulfovibrionaceae</taxon>
        <taxon>Bilophila</taxon>
    </lineage>
</organism>
<evidence type="ECO:0000256" key="4">
    <source>
        <dbReference type="ARBA" id="ARBA00011245"/>
    </source>
</evidence>
<reference evidence="15 16" key="2">
    <citation type="submission" date="2013-04" db="EMBL/GenBank/DDBJ databases">
        <title>The Genome Sequence of Bilophila wadsworthia 3_1_6.</title>
        <authorList>
            <consortium name="The Broad Institute Genomics Platform"/>
            <person name="Earl A."/>
            <person name="Ward D."/>
            <person name="Feldgarden M."/>
            <person name="Gevers D."/>
            <person name="Sibley C."/>
            <person name="Strauss J."/>
            <person name="Allen-Vercoe E."/>
            <person name="Walker B."/>
            <person name="Young S."/>
            <person name="Zeng Q."/>
            <person name="Gargeya S."/>
            <person name="Fitzgerald M."/>
            <person name="Haas B."/>
            <person name="Abouelleil A."/>
            <person name="Allen A.W."/>
            <person name="Alvarado L."/>
            <person name="Arachchi H.M."/>
            <person name="Berlin A.M."/>
            <person name="Chapman S.B."/>
            <person name="Gainer-Dewar J."/>
            <person name="Goldberg J."/>
            <person name="Griggs A."/>
            <person name="Gujja S."/>
            <person name="Hansen M."/>
            <person name="Howarth C."/>
            <person name="Imamovic A."/>
            <person name="Ireland A."/>
            <person name="Larimer J."/>
            <person name="McCowan C."/>
            <person name="Murphy C."/>
            <person name="Pearson M."/>
            <person name="Poon T.W."/>
            <person name="Priest M."/>
            <person name="Roberts A."/>
            <person name="Saif S."/>
            <person name="Shea T."/>
            <person name="Sisk P."/>
            <person name="Sykes S."/>
            <person name="Wortman J."/>
            <person name="Nusbaum C."/>
            <person name="Birren B."/>
        </authorList>
    </citation>
    <scope>NUCLEOTIDE SEQUENCE [LARGE SCALE GENOMIC DNA]</scope>
    <source>
        <strain evidence="15 16">3_1_6</strain>
    </source>
</reference>
<evidence type="ECO:0000256" key="10">
    <source>
        <dbReference type="ARBA" id="ARBA00023004"/>
    </source>
</evidence>
<dbReference type="eggNOG" id="COG0602">
    <property type="taxonomic scope" value="Bacteria"/>
</dbReference>
<dbReference type="SFLD" id="SFLDS00029">
    <property type="entry name" value="Radical_SAM"/>
    <property type="match status" value="1"/>
</dbReference>
<evidence type="ECO:0000313" key="15">
    <source>
        <dbReference type="EMBL" id="EFV45610.1"/>
    </source>
</evidence>
<dbReference type="GO" id="GO:0043365">
    <property type="term" value="F:[formate-C-acetyltransferase]-activating enzyme activity"/>
    <property type="evidence" value="ECO:0007669"/>
    <property type="project" value="InterPro"/>
</dbReference>
<dbReference type="SUPFAM" id="SSF102114">
    <property type="entry name" value="Radical SAM enzymes"/>
    <property type="match status" value="1"/>
</dbReference>
<dbReference type="GeneID" id="78087234"/>
<keyword evidence="9 13" id="KW-0560">Oxidoreductase</keyword>
<gene>
    <name evidence="15" type="ORF">HMPREF0179_00577</name>
</gene>
<comment type="function">
    <text evidence="2 13">Activation of anaerobic ribonucleoside-triphosphate reductase under anaerobic conditions by generation of an organic free radical, using S-adenosylmethionine and reduced flavodoxin as cosubstrates to produce 5'-deoxy-adenosine.</text>
</comment>
<evidence type="ECO:0000313" key="16">
    <source>
        <dbReference type="Proteomes" id="UP000006034"/>
    </source>
</evidence>
<evidence type="ECO:0000256" key="6">
    <source>
        <dbReference type="ARBA" id="ARBA00022485"/>
    </source>
</evidence>
<dbReference type="Proteomes" id="UP000006034">
    <property type="component" value="Unassembled WGS sequence"/>
</dbReference>
<comment type="similarity">
    <text evidence="3 13">Belongs to the organic radical-activating enzymes family.</text>
</comment>
<keyword evidence="7" id="KW-0949">S-adenosyl-L-methionine</keyword>
<dbReference type="OrthoDB" id="9782387at2"/>
<dbReference type="PROSITE" id="PS51918">
    <property type="entry name" value="RADICAL_SAM"/>
    <property type="match status" value="1"/>
</dbReference>
<dbReference type="InterPro" id="IPR058240">
    <property type="entry name" value="rSAM_sf"/>
</dbReference>
<protein>
    <recommendedName>
        <fullName evidence="5 13">Anaerobic ribonucleoside-triphosphate reductase-activating protein</fullName>
        <ecNumber evidence="13">1.97.1.-</ecNumber>
    </recommendedName>
</protein>
<evidence type="ECO:0000256" key="7">
    <source>
        <dbReference type="ARBA" id="ARBA00022691"/>
    </source>
</evidence>
<dbReference type="SFLD" id="SFLDF00299">
    <property type="entry name" value="anaerobic_ribonucleoside-triph"/>
    <property type="match status" value="1"/>
</dbReference>
<dbReference type="PROSITE" id="PS01087">
    <property type="entry name" value="RADICAL_ACTIVATING"/>
    <property type="match status" value="1"/>
</dbReference>
<keyword evidence="8" id="KW-0479">Metal-binding</keyword>
<keyword evidence="11" id="KW-0411">Iron-sulfur</keyword>
<dbReference type="EC" id="1.97.1.-" evidence="13"/>
<dbReference type="EMBL" id="ADCP02000002">
    <property type="protein sequence ID" value="EFV45610.1"/>
    <property type="molecule type" value="Genomic_DNA"/>
</dbReference>
<evidence type="ECO:0000256" key="1">
    <source>
        <dbReference type="ARBA" id="ARBA00001966"/>
    </source>
</evidence>
<evidence type="ECO:0000256" key="2">
    <source>
        <dbReference type="ARBA" id="ARBA00003852"/>
    </source>
</evidence>
<sequence length="167" mass="18642">MSDEIRISGIVEESIVDGPGLRYVLFTQGCPHHCKGCHNPTTHPFDGGRMVSPDWVFADVRKNPIVRGVTFSGGEPFVQSGKLAPLAERLRAAGYNLTSYTGYLYEELLADSRHMPLLRQLDILVDGPFILEEKSLIIRFRGSRNQRIIDVPRSLAEGRVVLHPAMD</sequence>
<comment type="catalytic activity">
    <reaction evidence="12">
        <text>glycyl-[protein] + reduced [flavodoxin] + S-adenosyl-L-methionine = glycin-2-yl radical-[protein] + semiquinone [flavodoxin] + 5'-deoxyadenosine + L-methionine + H(+)</text>
        <dbReference type="Rhea" id="RHEA:61976"/>
        <dbReference type="Rhea" id="RHEA-COMP:10622"/>
        <dbReference type="Rhea" id="RHEA-COMP:14480"/>
        <dbReference type="Rhea" id="RHEA-COMP:15993"/>
        <dbReference type="Rhea" id="RHEA-COMP:15994"/>
        <dbReference type="ChEBI" id="CHEBI:15378"/>
        <dbReference type="ChEBI" id="CHEBI:17319"/>
        <dbReference type="ChEBI" id="CHEBI:29947"/>
        <dbReference type="ChEBI" id="CHEBI:32722"/>
        <dbReference type="ChEBI" id="CHEBI:57618"/>
        <dbReference type="ChEBI" id="CHEBI:57844"/>
        <dbReference type="ChEBI" id="CHEBI:59789"/>
        <dbReference type="ChEBI" id="CHEBI:140311"/>
    </reaction>
</comment>
<dbReference type="PANTHER" id="PTHR30352">
    <property type="entry name" value="PYRUVATE FORMATE-LYASE-ACTIVATING ENZYME"/>
    <property type="match status" value="1"/>
</dbReference>
<dbReference type="Gene3D" id="3.20.20.70">
    <property type="entry name" value="Aldolase class I"/>
    <property type="match status" value="1"/>
</dbReference>
<dbReference type="GO" id="GO:0051539">
    <property type="term" value="F:4 iron, 4 sulfur cluster binding"/>
    <property type="evidence" value="ECO:0007669"/>
    <property type="project" value="UniProtKB-KW"/>
</dbReference>
<dbReference type="SFLD" id="SFLDG01066">
    <property type="entry name" value="organic_radical-activating_enz"/>
    <property type="match status" value="1"/>
</dbReference>
<dbReference type="GO" id="GO:0004748">
    <property type="term" value="F:ribonucleoside-diphosphate reductase activity, thioredoxin disulfide as acceptor"/>
    <property type="evidence" value="ECO:0007669"/>
    <property type="project" value="TreeGrafter"/>
</dbReference>
<dbReference type="InterPro" id="IPR013785">
    <property type="entry name" value="Aldolase_TIM"/>
</dbReference>
<dbReference type="STRING" id="563192.HMPREF0179_00577"/>
<keyword evidence="16" id="KW-1185">Reference proteome</keyword>
<accession>E5Y316</accession>
<evidence type="ECO:0000256" key="8">
    <source>
        <dbReference type="ARBA" id="ARBA00022723"/>
    </source>
</evidence>